<evidence type="ECO:0000256" key="1">
    <source>
        <dbReference type="SAM" id="MobiDB-lite"/>
    </source>
</evidence>
<reference evidence="2 3" key="1">
    <citation type="submission" date="2016-10" db="EMBL/GenBank/DDBJ databases">
        <authorList>
            <person name="de Groot N.N."/>
        </authorList>
    </citation>
    <scope>NUCLEOTIDE SEQUENCE [LARGE SCALE GENOMIC DNA]</scope>
    <source>
        <strain evidence="2 3">DSM 43941</strain>
    </source>
</reference>
<evidence type="ECO:0000313" key="2">
    <source>
        <dbReference type="EMBL" id="SDT78761.1"/>
    </source>
</evidence>
<name>A0A1H2D7P9_9ACTN</name>
<proteinExistence type="predicted"/>
<evidence type="ECO:0000313" key="3">
    <source>
        <dbReference type="Proteomes" id="UP000198688"/>
    </source>
</evidence>
<protein>
    <submittedName>
        <fullName evidence="2">Uncharacterized protein</fullName>
    </submittedName>
</protein>
<dbReference type="EMBL" id="LT629758">
    <property type="protein sequence ID" value="SDT78761.1"/>
    <property type="molecule type" value="Genomic_DNA"/>
</dbReference>
<sequence length="87" mass="9069">MEALLDLEGCNDGLKDPATSSDSDLSEVTIDLLVAAASDTEAVGVALNLCRTAIHAIGASTPNWPSDPASSADTDFRPKNVQFDYVS</sequence>
<dbReference type="Proteomes" id="UP000198688">
    <property type="component" value="Chromosome I"/>
</dbReference>
<feature type="region of interest" description="Disordered" evidence="1">
    <location>
        <begin position="58"/>
        <end position="87"/>
    </location>
</feature>
<organism evidence="2 3">
    <name type="scientific">Actinoplanes derwentensis</name>
    <dbReference type="NCBI Taxonomy" id="113562"/>
    <lineage>
        <taxon>Bacteria</taxon>
        <taxon>Bacillati</taxon>
        <taxon>Actinomycetota</taxon>
        <taxon>Actinomycetes</taxon>
        <taxon>Micromonosporales</taxon>
        <taxon>Micromonosporaceae</taxon>
        <taxon>Actinoplanes</taxon>
    </lineage>
</organism>
<gene>
    <name evidence="2" type="ORF">SAMN04489716_8505</name>
</gene>
<keyword evidence="3" id="KW-1185">Reference proteome</keyword>
<accession>A0A1H2D7P9</accession>
<feature type="compositionally biased region" description="Polar residues" evidence="1">
    <location>
        <begin position="60"/>
        <end position="73"/>
    </location>
</feature>
<dbReference type="AlphaFoldDB" id="A0A1H2D7P9"/>
<feature type="region of interest" description="Disordered" evidence="1">
    <location>
        <begin position="1"/>
        <end position="23"/>
    </location>
</feature>